<dbReference type="GO" id="GO:0006355">
    <property type="term" value="P:regulation of DNA-templated transcription"/>
    <property type="evidence" value="ECO:0007669"/>
    <property type="project" value="InterPro"/>
</dbReference>
<feature type="compositionally biased region" description="Low complexity" evidence="2">
    <location>
        <begin position="1"/>
        <end position="18"/>
    </location>
</feature>
<dbReference type="Gene3D" id="3.30.450.40">
    <property type="match status" value="1"/>
</dbReference>
<dbReference type="InterPro" id="IPR016132">
    <property type="entry name" value="Phyto_chromo_attachment"/>
</dbReference>
<dbReference type="Pfam" id="PF08446">
    <property type="entry name" value="PAS_2"/>
    <property type="match status" value="1"/>
</dbReference>
<dbReference type="Proteomes" id="UP001054252">
    <property type="component" value="Unassembled WGS sequence"/>
</dbReference>
<organism evidence="4 5">
    <name type="scientific">Rubroshorea leprosula</name>
    <dbReference type="NCBI Taxonomy" id="152421"/>
    <lineage>
        <taxon>Eukaryota</taxon>
        <taxon>Viridiplantae</taxon>
        <taxon>Streptophyta</taxon>
        <taxon>Embryophyta</taxon>
        <taxon>Tracheophyta</taxon>
        <taxon>Spermatophyta</taxon>
        <taxon>Magnoliopsida</taxon>
        <taxon>eudicotyledons</taxon>
        <taxon>Gunneridae</taxon>
        <taxon>Pentapetalae</taxon>
        <taxon>rosids</taxon>
        <taxon>malvids</taxon>
        <taxon>Malvales</taxon>
        <taxon>Dipterocarpaceae</taxon>
        <taxon>Rubroshorea</taxon>
    </lineage>
</organism>
<comment type="caution">
    <text evidence="4">The sequence shown here is derived from an EMBL/GenBank/DDBJ whole genome shotgun (WGS) entry which is preliminary data.</text>
</comment>
<dbReference type="SUPFAM" id="SSF55785">
    <property type="entry name" value="PYP-like sensor domain (PAS domain)"/>
    <property type="match status" value="1"/>
</dbReference>
<dbReference type="InterPro" id="IPR013654">
    <property type="entry name" value="PAS_2"/>
</dbReference>
<comment type="similarity">
    <text evidence="1">Belongs to the phytochrome family.</text>
</comment>
<dbReference type="Gene3D" id="3.30.450.20">
    <property type="entry name" value="PAS domain"/>
    <property type="match status" value="1"/>
</dbReference>
<dbReference type="InterPro" id="IPR035965">
    <property type="entry name" value="PAS-like_dom_sf"/>
</dbReference>
<dbReference type="PROSITE" id="PS50046">
    <property type="entry name" value="PHYTOCHROME_2"/>
    <property type="match status" value="1"/>
</dbReference>
<evidence type="ECO:0000256" key="2">
    <source>
        <dbReference type="SAM" id="MobiDB-lite"/>
    </source>
</evidence>
<accession>A0AAV5K023</accession>
<evidence type="ECO:0000256" key="1">
    <source>
        <dbReference type="ARBA" id="ARBA00008235"/>
    </source>
</evidence>
<evidence type="ECO:0000313" key="4">
    <source>
        <dbReference type="EMBL" id="GKV17192.1"/>
    </source>
</evidence>
<proteinExistence type="inferred from homology"/>
<gene>
    <name evidence="4" type="ORF">SLEP1_g27728</name>
</gene>
<dbReference type="PANTHER" id="PTHR47876:SF3">
    <property type="entry name" value="PHYTOCHROME 1"/>
    <property type="match status" value="1"/>
</dbReference>
<evidence type="ECO:0000313" key="5">
    <source>
        <dbReference type="Proteomes" id="UP001054252"/>
    </source>
</evidence>
<feature type="domain" description="Phytochrome chromophore attachment site" evidence="3">
    <location>
        <begin position="176"/>
        <end position="238"/>
    </location>
</feature>
<dbReference type="InterPro" id="IPR029016">
    <property type="entry name" value="GAF-like_dom_sf"/>
</dbReference>
<dbReference type="AlphaFoldDB" id="A0AAV5K023"/>
<keyword evidence="5" id="KW-1185">Reference proteome</keyword>
<evidence type="ECO:0000259" key="3">
    <source>
        <dbReference type="PROSITE" id="PS50046"/>
    </source>
</evidence>
<dbReference type="PANTHER" id="PTHR47876">
    <property type="entry name" value="OS08G0260000 PROTEIN"/>
    <property type="match status" value="1"/>
</dbReference>
<sequence length="416" mass="47155">MLSKSTNRASCSRSSSSQSKKDARVVAQSTIDAKLHVDFEESKRLFDYSTSIDFNISSSTSNVSSSTVKNAPEMLELSPYAVPSIKQQEALTFGTDVRMLFQSQGAAALQKAVSVREVNLLNPISVHCKTSGKPFYAILHTIDAGLVIDLEPVNPADVPVTAAGALKSYKLAAKAISRVMVYKFHEDEHGEVVAECHRPDLEPYLGLHYPATDIPQASRFLFMKNKVSMICDCFAQPVTPQNPISRRDRRRALVRRVPQMHKAWNLSYHTLIPSKSEDQIFKIYSDIINLQIQDHDSYLKFISNYNMASLLTRHFSWFPRPRFHFLKWWTRKNYEINSVSKYEVPLIKLKACQQVQARKQIQYGHEIDVSSIGHGQCIIPTNRATICWCITPTSWVERTDSFTNMSTCASVYNLPH</sequence>
<feature type="region of interest" description="Disordered" evidence="2">
    <location>
        <begin position="1"/>
        <end position="23"/>
    </location>
</feature>
<dbReference type="EMBL" id="BPVZ01000047">
    <property type="protein sequence ID" value="GKV17192.1"/>
    <property type="molecule type" value="Genomic_DNA"/>
</dbReference>
<protein>
    <recommendedName>
        <fullName evidence="3">Phytochrome chromophore attachment site domain-containing protein</fullName>
    </recommendedName>
</protein>
<dbReference type="SUPFAM" id="SSF55781">
    <property type="entry name" value="GAF domain-like"/>
    <property type="match status" value="1"/>
</dbReference>
<reference evidence="4 5" key="1">
    <citation type="journal article" date="2021" name="Commun. Biol.">
        <title>The genome of Shorea leprosula (Dipterocarpaceae) highlights the ecological relevance of drought in aseasonal tropical rainforests.</title>
        <authorList>
            <person name="Ng K.K.S."/>
            <person name="Kobayashi M.J."/>
            <person name="Fawcett J.A."/>
            <person name="Hatakeyama M."/>
            <person name="Paape T."/>
            <person name="Ng C.H."/>
            <person name="Ang C.C."/>
            <person name="Tnah L.H."/>
            <person name="Lee C.T."/>
            <person name="Nishiyama T."/>
            <person name="Sese J."/>
            <person name="O'Brien M.J."/>
            <person name="Copetti D."/>
            <person name="Mohd Noor M.I."/>
            <person name="Ong R.C."/>
            <person name="Putra M."/>
            <person name="Sireger I.Z."/>
            <person name="Indrioko S."/>
            <person name="Kosugi Y."/>
            <person name="Izuno A."/>
            <person name="Isagi Y."/>
            <person name="Lee S.L."/>
            <person name="Shimizu K.K."/>
        </authorList>
    </citation>
    <scope>NUCLEOTIDE SEQUENCE [LARGE SCALE GENOMIC DNA]</scope>
    <source>
        <strain evidence="4">214</strain>
    </source>
</reference>
<name>A0AAV5K023_9ROSI</name>